<feature type="binding site" evidence="3">
    <location>
        <position position="79"/>
    </location>
    <ligand>
        <name>substrate</name>
    </ligand>
</feature>
<reference evidence="6 7" key="1">
    <citation type="submission" date="2017-03" db="EMBL/GenBank/DDBJ databases">
        <title>Widespread Adenine N6-methylation of Active Genes in Fungi.</title>
        <authorList>
            <consortium name="DOE Joint Genome Institute"/>
            <person name="Mondo S.J."/>
            <person name="Dannebaum R.O."/>
            <person name="Kuo R.C."/>
            <person name="Louie K.B."/>
            <person name="Bewick A.J."/>
            <person name="Labutti K."/>
            <person name="Haridas S."/>
            <person name="Kuo A."/>
            <person name="Salamov A."/>
            <person name="Ahrendt S.R."/>
            <person name="Lau R."/>
            <person name="Bowen B.P."/>
            <person name="Lipzen A."/>
            <person name="Sullivan W."/>
            <person name="Andreopoulos W.B."/>
            <person name="Clum A."/>
            <person name="Lindquist E."/>
            <person name="Daum C."/>
            <person name="Northen T.R."/>
            <person name="Ramamoorthy G."/>
            <person name="Schmitz R.J."/>
            <person name="Gryganskyi A."/>
            <person name="Culley D."/>
            <person name="Magnuson J."/>
            <person name="James T.Y."/>
            <person name="O'Malley M.A."/>
            <person name="Stajich J.E."/>
            <person name="Spatafora J.W."/>
            <person name="Visel A."/>
            <person name="Grigoriev I.V."/>
        </authorList>
    </citation>
    <scope>NUCLEOTIDE SEQUENCE [LARGE SCALE GENOMIC DNA]</scope>
    <source>
        <strain evidence="6 7">NRRL Y-17943</strain>
    </source>
</reference>
<dbReference type="InParanoid" id="A0A1Y1UTS0"/>
<keyword evidence="7" id="KW-1185">Reference proteome</keyword>
<comment type="function">
    <text evidence="3">Is involved in the catabolism of quinate. Allows the utilization of quinate as carbon source via the beta-ketoadipate pathway.</text>
</comment>
<name>A0A1Y1UTS0_9TREE</name>
<comment type="similarity">
    <text evidence="3">Belongs to the type-II 3-dehydroquinase family.</text>
</comment>
<evidence type="ECO:0000256" key="3">
    <source>
        <dbReference type="HAMAP-Rule" id="MF_03136"/>
    </source>
</evidence>
<dbReference type="SUPFAM" id="SSF52304">
    <property type="entry name" value="Type II 3-dehydroquinate dehydratase"/>
    <property type="match status" value="1"/>
</dbReference>
<dbReference type="Gene3D" id="3.40.50.9100">
    <property type="entry name" value="Dehydroquinase, class II"/>
    <property type="match status" value="1"/>
</dbReference>
<dbReference type="CDD" id="cd00466">
    <property type="entry name" value="DHQase_II"/>
    <property type="match status" value="1"/>
</dbReference>
<dbReference type="OrthoDB" id="8191625at2759"/>
<dbReference type="NCBIfam" id="NF003807">
    <property type="entry name" value="PRK05395.1-4"/>
    <property type="match status" value="1"/>
</dbReference>
<accession>A0A1Y1UTS0</accession>
<proteinExistence type="inferred from homology"/>
<comment type="pathway">
    <text evidence="3">Aromatic compound metabolism; 3,4-dihydroxybenzoate biosynthesis; 3,4-dihydroxybenzoate from 3-dehydroquinate: step 1/2.</text>
</comment>
<protein>
    <recommendedName>
        <fullName evidence="3">Catabolic 3-dehydroquinase</fullName>
        <shortName evidence="3">cDHQase</shortName>
        <ecNumber evidence="3">4.2.1.10</ecNumber>
    </recommendedName>
    <alternativeName>
        <fullName evidence="3">3-dehydroquinate dehydratase</fullName>
    </alternativeName>
</protein>
<gene>
    <name evidence="6" type="ORF">BD324DRAFT_647724</name>
</gene>
<comment type="subunit">
    <text evidence="3">Homododecamer. Adopts a ring-like structure, composed of an arrangement of two hexameric rings stacked on top of one another.</text>
</comment>
<evidence type="ECO:0000256" key="1">
    <source>
        <dbReference type="ARBA" id="ARBA00022911"/>
    </source>
</evidence>
<sequence length="159" mass="17653">MLNGKKSVLVINGPNLNLLGIREPHIYGYETLDDVVKAGKAQGQADGAHVDFFQSNWEGAAVDRIQEARTDGTDAIVFNPGGWTQTSVPIRDALLGVAIPFIELHVANIHAREEWRHHSYFHDKATCVIMGCGIKGYEYAIDMIIKNDKKFPPKPDVQK</sequence>
<dbReference type="InterPro" id="IPR036441">
    <property type="entry name" value="DHquinase_II_sf"/>
</dbReference>
<evidence type="ECO:0000256" key="4">
    <source>
        <dbReference type="PIRSR" id="PIRSR001399-1"/>
    </source>
</evidence>
<dbReference type="InterPro" id="IPR001874">
    <property type="entry name" value="DHquinase_II"/>
</dbReference>
<dbReference type="STRING" id="4999.A0A1Y1UTS0"/>
<dbReference type="HAMAP" id="MF_00169">
    <property type="entry name" value="AroQ"/>
    <property type="match status" value="1"/>
</dbReference>
<dbReference type="NCBIfam" id="NF003806">
    <property type="entry name" value="PRK05395.1-3"/>
    <property type="match status" value="1"/>
</dbReference>
<dbReference type="RefSeq" id="XP_021874495.1">
    <property type="nucleotide sequence ID" value="XM_022017706.1"/>
</dbReference>
<dbReference type="AlphaFoldDB" id="A0A1Y1UTS0"/>
<feature type="active site" description="Proton acceptor" evidence="3 4">
    <location>
        <position position="27"/>
    </location>
</feature>
<keyword evidence="2 3" id="KW-0456">Lyase</keyword>
<dbReference type="GO" id="GO:0046279">
    <property type="term" value="P:3,4-dihydroxybenzoate biosynthetic process"/>
    <property type="evidence" value="ECO:0007669"/>
    <property type="project" value="UniProtKB-UniRule"/>
</dbReference>
<comment type="caution">
    <text evidence="6">The sequence shown here is derived from an EMBL/GenBank/DDBJ whole genome shotgun (WGS) entry which is preliminary data.</text>
</comment>
<dbReference type="PIRSF" id="PIRSF001399">
    <property type="entry name" value="DHquinase_II"/>
    <property type="match status" value="1"/>
</dbReference>
<dbReference type="NCBIfam" id="NF003805">
    <property type="entry name" value="PRK05395.1-2"/>
    <property type="match status" value="1"/>
</dbReference>
<organism evidence="6 7">
    <name type="scientific">Kockovaella imperatae</name>
    <dbReference type="NCBI Taxonomy" id="4999"/>
    <lineage>
        <taxon>Eukaryota</taxon>
        <taxon>Fungi</taxon>
        <taxon>Dikarya</taxon>
        <taxon>Basidiomycota</taxon>
        <taxon>Agaricomycotina</taxon>
        <taxon>Tremellomycetes</taxon>
        <taxon>Tremellales</taxon>
        <taxon>Cuniculitremaceae</taxon>
        <taxon>Kockovaella</taxon>
    </lineage>
</organism>
<dbReference type="UniPathway" id="UPA00088">
    <property type="reaction ID" value="UER00178"/>
</dbReference>
<dbReference type="NCBIfam" id="NF003804">
    <property type="entry name" value="PRK05395.1-1"/>
    <property type="match status" value="1"/>
</dbReference>
<dbReference type="PANTHER" id="PTHR21272">
    <property type="entry name" value="CATABOLIC 3-DEHYDROQUINASE"/>
    <property type="match status" value="1"/>
</dbReference>
<feature type="active site" description="Proton donor" evidence="3 4">
    <location>
        <position position="105"/>
    </location>
</feature>
<evidence type="ECO:0000313" key="7">
    <source>
        <dbReference type="Proteomes" id="UP000193218"/>
    </source>
</evidence>
<dbReference type="InterPro" id="IPR018509">
    <property type="entry name" value="DHquinase_II_CS"/>
</dbReference>
<comment type="catalytic activity">
    <reaction evidence="3">
        <text>3-dehydroquinate = 3-dehydroshikimate + H2O</text>
        <dbReference type="Rhea" id="RHEA:21096"/>
        <dbReference type="ChEBI" id="CHEBI:15377"/>
        <dbReference type="ChEBI" id="CHEBI:16630"/>
        <dbReference type="ChEBI" id="CHEBI:32364"/>
        <dbReference type="EC" id="4.2.1.10"/>
    </reaction>
</comment>
<feature type="site" description="Transition state stabilizer" evidence="3 5">
    <location>
        <position position="22"/>
    </location>
</feature>
<dbReference type="PROSITE" id="PS01029">
    <property type="entry name" value="DEHYDROQUINASE_II"/>
    <property type="match status" value="1"/>
</dbReference>
<dbReference type="Proteomes" id="UP000193218">
    <property type="component" value="Unassembled WGS sequence"/>
</dbReference>
<dbReference type="PANTHER" id="PTHR21272:SF3">
    <property type="entry name" value="CATABOLIC 3-DEHYDROQUINASE"/>
    <property type="match status" value="1"/>
</dbReference>
<comment type="caution">
    <text evidence="3">Lacks conserved residue(s) required for the propagation of feature annotation.</text>
</comment>
<dbReference type="Pfam" id="PF01220">
    <property type="entry name" value="DHquinase_II"/>
    <property type="match status" value="1"/>
</dbReference>
<dbReference type="GO" id="GO:0003855">
    <property type="term" value="F:3-dehydroquinate dehydratase activity"/>
    <property type="evidence" value="ECO:0007669"/>
    <property type="project" value="UniProtKB-UniRule"/>
</dbReference>
<keyword evidence="1 3" id="KW-0672">Quinate metabolism</keyword>
<dbReference type="EMBL" id="NBSH01000001">
    <property type="protein sequence ID" value="ORX40816.1"/>
    <property type="molecule type" value="Genomic_DNA"/>
</dbReference>
<dbReference type="GO" id="GO:0019631">
    <property type="term" value="P:quinate catabolic process"/>
    <property type="evidence" value="ECO:0007669"/>
    <property type="project" value="TreeGrafter"/>
</dbReference>
<feature type="binding site" evidence="3">
    <location>
        <position position="116"/>
    </location>
    <ligand>
        <name>substrate</name>
    </ligand>
</feature>
<evidence type="ECO:0000313" key="6">
    <source>
        <dbReference type="EMBL" id="ORX40816.1"/>
    </source>
</evidence>
<dbReference type="GeneID" id="33559515"/>
<dbReference type="EC" id="4.2.1.10" evidence="3"/>
<evidence type="ECO:0000256" key="2">
    <source>
        <dbReference type="ARBA" id="ARBA00023239"/>
    </source>
</evidence>
<evidence type="ECO:0000256" key="5">
    <source>
        <dbReference type="PIRSR" id="PIRSR001399-3"/>
    </source>
</evidence>
<feature type="binding site" evidence="3">
    <location>
        <position position="92"/>
    </location>
    <ligand>
        <name>substrate</name>
    </ligand>
</feature>